<proteinExistence type="predicted"/>
<sequence length="58" mass="6921">MKLENNNLKKQINSKIKIMDINLNNEKKNLEINYDKVVVFINEVKNNPIFKELFTLDL</sequence>
<name>A0ABX5UE77_SPIME</name>
<organism evidence="1 2">
    <name type="scientific">Spiroplasma melliferum</name>
    <dbReference type="NCBI Taxonomy" id="2134"/>
    <lineage>
        <taxon>Bacteria</taxon>
        <taxon>Bacillati</taxon>
        <taxon>Mycoplasmatota</taxon>
        <taxon>Mollicutes</taxon>
        <taxon>Entomoplasmatales</taxon>
        <taxon>Spiroplasmataceae</taxon>
        <taxon>Spiroplasma</taxon>
    </lineage>
</organism>
<reference evidence="1 2" key="1">
    <citation type="submission" date="2018-05" db="EMBL/GenBank/DDBJ databases">
        <title>Compelete Genome Sequence of Spiroplasma melliferum.</title>
        <authorList>
            <person name="Davis R.E."/>
            <person name="Shao J.Y."/>
            <person name="Zhao Y."/>
            <person name="Gasparich G.E."/>
        </authorList>
    </citation>
    <scope>NUCLEOTIDE SEQUENCE [LARGE SCALE GENOMIC DNA]</scope>
    <source>
        <strain evidence="1 2">AS576</strain>
    </source>
</reference>
<keyword evidence="2" id="KW-1185">Reference proteome</keyword>
<protein>
    <submittedName>
        <fullName evidence="1">Uncharacterized protein</fullName>
    </submittedName>
</protein>
<dbReference type="Proteomes" id="UP000298715">
    <property type="component" value="Chromosome"/>
</dbReference>
<evidence type="ECO:0000313" key="1">
    <source>
        <dbReference type="EMBL" id="QCO24222.1"/>
    </source>
</evidence>
<dbReference type="EMBL" id="CP029202">
    <property type="protein sequence ID" value="QCO24222.1"/>
    <property type="molecule type" value="Genomic_DNA"/>
</dbReference>
<dbReference type="RefSeq" id="WP_004027692.1">
    <property type="nucleotide sequence ID" value="NZ_PHSJ01000039.1"/>
</dbReference>
<gene>
    <name evidence="1" type="ORF">SRED_002710</name>
</gene>
<evidence type="ECO:0000313" key="2">
    <source>
        <dbReference type="Proteomes" id="UP000298715"/>
    </source>
</evidence>
<accession>A0ABX5UE77</accession>